<feature type="region of interest" description="Disordered" evidence="1">
    <location>
        <begin position="68"/>
        <end position="99"/>
    </location>
</feature>
<proteinExistence type="predicted"/>
<dbReference type="KEGG" id="pacs:FAZ98_30995"/>
<accession>A0A7Z2GS12</accession>
<feature type="compositionally biased region" description="Polar residues" evidence="1">
    <location>
        <begin position="73"/>
        <end position="99"/>
    </location>
</feature>
<evidence type="ECO:0000256" key="1">
    <source>
        <dbReference type="SAM" id="MobiDB-lite"/>
    </source>
</evidence>
<dbReference type="OrthoDB" id="9112534at2"/>
<feature type="chain" id="PRO_5030630713" evidence="2">
    <location>
        <begin position="24"/>
        <end position="99"/>
    </location>
</feature>
<evidence type="ECO:0000256" key="2">
    <source>
        <dbReference type="SAM" id="SignalP"/>
    </source>
</evidence>
<dbReference type="Proteomes" id="UP000433577">
    <property type="component" value="Chromosome 4"/>
</dbReference>
<evidence type="ECO:0000313" key="4">
    <source>
        <dbReference type="Proteomes" id="UP000433577"/>
    </source>
</evidence>
<sequence length="99" mass="10334">MNTLIKLAAVTVAALAVPAVSYAQTTNDRPLTRAEVRQQLIDIEQAGYNPATANDIDYPSDVQAAQRRLAQTKMANQNGAGATTSGYGAPANNATQSGE</sequence>
<gene>
    <name evidence="3" type="ORF">FAZ98_30995</name>
</gene>
<feature type="signal peptide" evidence="2">
    <location>
        <begin position="1"/>
        <end position="23"/>
    </location>
</feature>
<keyword evidence="2" id="KW-0732">Signal</keyword>
<reference evidence="3 4" key="1">
    <citation type="submission" date="2019-12" db="EMBL/GenBank/DDBJ databases">
        <title>Paraburkholderia acidiphila 7Q-K02 sp. nov and Paraburkholderia acidisoli DHF22 sp. nov., two strains isolated from forest soil.</title>
        <authorList>
            <person name="Gao Z."/>
            <person name="Qiu L."/>
        </authorList>
    </citation>
    <scope>NUCLEOTIDE SEQUENCE [LARGE SCALE GENOMIC DNA]</scope>
    <source>
        <strain evidence="3 4">DHF22</strain>
    </source>
</reference>
<name>A0A7Z2GS12_9BURK</name>
<dbReference type="Pfam" id="PF13663">
    <property type="entry name" value="DUF4148"/>
    <property type="match status" value="1"/>
</dbReference>
<dbReference type="InterPro" id="IPR025421">
    <property type="entry name" value="DUF4148"/>
</dbReference>
<evidence type="ECO:0000313" key="3">
    <source>
        <dbReference type="EMBL" id="QGZ66873.1"/>
    </source>
</evidence>
<organism evidence="3 4">
    <name type="scientific">Paraburkholderia acidisoli</name>
    <dbReference type="NCBI Taxonomy" id="2571748"/>
    <lineage>
        <taxon>Bacteria</taxon>
        <taxon>Pseudomonadati</taxon>
        <taxon>Pseudomonadota</taxon>
        <taxon>Betaproteobacteria</taxon>
        <taxon>Burkholderiales</taxon>
        <taxon>Burkholderiaceae</taxon>
        <taxon>Paraburkholderia</taxon>
    </lineage>
</organism>
<dbReference type="EMBL" id="CP046916">
    <property type="protein sequence ID" value="QGZ66873.1"/>
    <property type="molecule type" value="Genomic_DNA"/>
</dbReference>
<dbReference type="AlphaFoldDB" id="A0A7Z2GS12"/>
<protein>
    <submittedName>
        <fullName evidence="3">DUF4148 domain-containing protein</fullName>
    </submittedName>
</protein>
<keyword evidence="4" id="KW-1185">Reference proteome</keyword>